<name>A0A2A6BGR4_PRIPA</name>
<keyword evidence="2" id="KW-1185">Reference proteome</keyword>
<dbReference type="OrthoDB" id="6344802at2759"/>
<protein>
    <submittedName>
        <fullName evidence="1">Uncharacterized protein</fullName>
    </submittedName>
</protein>
<accession>A0A8R1UW46</accession>
<accession>A0A2A6BGR4</accession>
<dbReference type="Proteomes" id="UP000005239">
    <property type="component" value="Unassembled WGS sequence"/>
</dbReference>
<reference evidence="1" key="2">
    <citation type="submission" date="2022-06" db="UniProtKB">
        <authorList>
            <consortium name="EnsemblMetazoa"/>
        </authorList>
    </citation>
    <scope>IDENTIFICATION</scope>
    <source>
        <strain evidence="1">PS312</strain>
    </source>
</reference>
<organism evidence="1 2">
    <name type="scientific">Pristionchus pacificus</name>
    <name type="common">Parasitic nematode worm</name>
    <dbReference type="NCBI Taxonomy" id="54126"/>
    <lineage>
        <taxon>Eukaryota</taxon>
        <taxon>Metazoa</taxon>
        <taxon>Ecdysozoa</taxon>
        <taxon>Nematoda</taxon>
        <taxon>Chromadorea</taxon>
        <taxon>Rhabditida</taxon>
        <taxon>Rhabditina</taxon>
        <taxon>Diplogasteromorpha</taxon>
        <taxon>Diplogasteroidea</taxon>
        <taxon>Neodiplogasteridae</taxon>
        <taxon>Pristionchus</taxon>
    </lineage>
</organism>
<gene>
    <name evidence="1" type="primary">WBGene00278677</name>
</gene>
<dbReference type="EnsemblMetazoa" id="PPA40308.1">
    <property type="protein sequence ID" value="PPA40308.1"/>
    <property type="gene ID" value="WBGene00278677"/>
</dbReference>
<proteinExistence type="predicted"/>
<reference evidence="2" key="1">
    <citation type="journal article" date="2008" name="Nat. Genet.">
        <title>The Pristionchus pacificus genome provides a unique perspective on nematode lifestyle and parasitism.</title>
        <authorList>
            <person name="Dieterich C."/>
            <person name="Clifton S.W."/>
            <person name="Schuster L.N."/>
            <person name="Chinwalla A."/>
            <person name="Delehaunty K."/>
            <person name="Dinkelacker I."/>
            <person name="Fulton L."/>
            <person name="Fulton R."/>
            <person name="Godfrey J."/>
            <person name="Minx P."/>
            <person name="Mitreva M."/>
            <person name="Roeseler W."/>
            <person name="Tian H."/>
            <person name="Witte H."/>
            <person name="Yang S.P."/>
            <person name="Wilson R.K."/>
            <person name="Sommer R.J."/>
        </authorList>
    </citation>
    <scope>NUCLEOTIDE SEQUENCE [LARGE SCALE GENOMIC DNA]</scope>
    <source>
        <strain evidence="2">PS312</strain>
    </source>
</reference>
<sequence>MAVFKKLAAGKNKGKDKVPILPDPEPVKQLDGRIGLDSYRDFFTLKNYWKTITRKPKESGGFLLSR</sequence>
<evidence type="ECO:0000313" key="2">
    <source>
        <dbReference type="Proteomes" id="UP000005239"/>
    </source>
</evidence>
<evidence type="ECO:0000313" key="1">
    <source>
        <dbReference type="EnsemblMetazoa" id="PPA40308.1"/>
    </source>
</evidence>
<dbReference type="AlphaFoldDB" id="A0A2A6BGR4"/>